<sequence>MRWRLYSSSRSPFVRKVMIAAHELGLQDRIERVDVVTTPMTPAPEVLPYNPLGMIPVLVDSETPYFDSLVILEFLDAQAGGGLYPDADRHDCTLRHSVADGAMEKAVKLLDETFRTQNSDTEEHIKGFAASIKAAIQWMEPRLKPGRFDAGDITYAALMAYLDMRFPQFLWVDQAPKSEAFMQSLIDRPSMVQTAFGTPPFV</sequence>
<dbReference type="Proteomes" id="UP000244904">
    <property type="component" value="Unassembled WGS sequence"/>
</dbReference>
<dbReference type="EMBL" id="OMOJ01000001">
    <property type="protein sequence ID" value="SPF78160.1"/>
    <property type="molecule type" value="Genomic_DNA"/>
</dbReference>
<evidence type="ECO:0000313" key="2">
    <source>
        <dbReference type="EMBL" id="SPF78160.1"/>
    </source>
</evidence>
<dbReference type="PANTHER" id="PTHR43968">
    <property type="match status" value="1"/>
</dbReference>
<protein>
    <submittedName>
        <fullName evidence="2">Putative GST-like protein YibF</fullName>
    </submittedName>
</protein>
<accession>A0A2R8AQA5</accession>
<dbReference type="RefSeq" id="WP_108884830.1">
    <property type="nucleotide sequence ID" value="NZ_OMOJ01000001.1"/>
</dbReference>
<dbReference type="SUPFAM" id="SSF52833">
    <property type="entry name" value="Thioredoxin-like"/>
    <property type="match status" value="1"/>
</dbReference>
<dbReference type="InterPro" id="IPR050983">
    <property type="entry name" value="GST_Omega/HSP26"/>
</dbReference>
<dbReference type="Gene3D" id="1.20.1050.10">
    <property type="match status" value="1"/>
</dbReference>
<organism evidence="2 3">
    <name type="scientific">Pseudoprimorskyibacter insulae</name>
    <dbReference type="NCBI Taxonomy" id="1695997"/>
    <lineage>
        <taxon>Bacteria</taxon>
        <taxon>Pseudomonadati</taxon>
        <taxon>Pseudomonadota</taxon>
        <taxon>Alphaproteobacteria</taxon>
        <taxon>Rhodobacterales</taxon>
        <taxon>Paracoccaceae</taxon>
        <taxon>Pseudoprimorskyibacter</taxon>
    </lineage>
</organism>
<name>A0A2R8AQA5_9RHOB</name>
<dbReference type="OrthoDB" id="9795329at2"/>
<feature type="domain" description="GST N-terminal" evidence="1">
    <location>
        <begin position="1"/>
        <end position="83"/>
    </location>
</feature>
<gene>
    <name evidence="2" type="primary">yibF_1</name>
    <name evidence="2" type="ORF">PRI8871_00753</name>
</gene>
<proteinExistence type="predicted"/>
<dbReference type="Pfam" id="PF13409">
    <property type="entry name" value="GST_N_2"/>
    <property type="match status" value="1"/>
</dbReference>
<dbReference type="InterPro" id="IPR036249">
    <property type="entry name" value="Thioredoxin-like_sf"/>
</dbReference>
<reference evidence="3" key="1">
    <citation type="submission" date="2018-03" db="EMBL/GenBank/DDBJ databases">
        <authorList>
            <person name="Rodrigo-Torres L."/>
            <person name="Arahal R. D."/>
            <person name="Lucena T."/>
        </authorList>
    </citation>
    <scope>NUCLEOTIDE SEQUENCE [LARGE SCALE GENOMIC DNA]</scope>
    <source>
        <strain evidence="3">CECT 8871</strain>
    </source>
</reference>
<dbReference type="InterPro" id="IPR004045">
    <property type="entry name" value="Glutathione_S-Trfase_N"/>
</dbReference>
<evidence type="ECO:0000259" key="1">
    <source>
        <dbReference type="PROSITE" id="PS50404"/>
    </source>
</evidence>
<dbReference type="AlphaFoldDB" id="A0A2R8AQA5"/>
<keyword evidence="3" id="KW-1185">Reference proteome</keyword>
<dbReference type="GO" id="GO:0005737">
    <property type="term" value="C:cytoplasm"/>
    <property type="evidence" value="ECO:0007669"/>
    <property type="project" value="TreeGrafter"/>
</dbReference>
<dbReference type="InterPro" id="IPR036282">
    <property type="entry name" value="Glutathione-S-Trfase_C_sf"/>
</dbReference>
<dbReference type="Gene3D" id="3.40.30.10">
    <property type="entry name" value="Glutaredoxin"/>
    <property type="match status" value="1"/>
</dbReference>
<dbReference type="SUPFAM" id="SSF47616">
    <property type="entry name" value="GST C-terminal domain-like"/>
    <property type="match status" value="1"/>
</dbReference>
<dbReference type="PANTHER" id="PTHR43968:SF6">
    <property type="entry name" value="GLUTATHIONE S-TRANSFERASE OMEGA"/>
    <property type="match status" value="1"/>
</dbReference>
<evidence type="ECO:0000313" key="3">
    <source>
        <dbReference type="Proteomes" id="UP000244904"/>
    </source>
</evidence>
<dbReference type="PROSITE" id="PS50404">
    <property type="entry name" value="GST_NTER"/>
    <property type="match status" value="1"/>
</dbReference>